<keyword evidence="3" id="KW-0675">Receptor</keyword>
<keyword evidence="4" id="KW-1185">Reference proteome</keyword>
<organism evidence="3 4">
    <name type="scientific">Labeo rohita</name>
    <name type="common">Indian major carp</name>
    <name type="synonym">Cyprinus rohita</name>
    <dbReference type="NCBI Taxonomy" id="84645"/>
    <lineage>
        <taxon>Eukaryota</taxon>
        <taxon>Metazoa</taxon>
        <taxon>Chordata</taxon>
        <taxon>Craniata</taxon>
        <taxon>Vertebrata</taxon>
        <taxon>Euteleostomi</taxon>
        <taxon>Actinopterygii</taxon>
        <taxon>Neopterygii</taxon>
        <taxon>Teleostei</taxon>
        <taxon>Ostariophysi</taxon>
        <taxon>Cypriniformes</taxon>
        <taxon>Cyprinidae</taxon>
        <taxon>Labeoninae</taxon>
        <taxon>Labeonini</taxon>
        <taxon>Labeo</taxon>
    </lineage>
</organism>
<dbReference type="InterPro" id="IPR016186">
    <property type="entry name" value="C-type_lectin-like/link_sf"/>
</dbReference>
<dbReference type="Proteomes" id="UP000830375">
    <property type="component" value="Unassembled WGS sequence"/>
</dbReference>
<gene>
    <name evidence="3" type="ORF">H4Q32_001873</name>
</gene>
<sequence length="306" mass="36085">MDFVHRMLLTALLVGFIRVPWCFSRRYYIIDEFKNWTEAQDYCRKHYYDLATFDNKEEHNQVVQTLVSGGYTNSFWIGLYDDRYSWRWSNGEKNMTYTNWAAHEPDSYQSKEACTMIYYTGFWYDQTCEQSLSVLCYNEKKNWRDALNYCRLYHTDVAMIGNQDENTKLKLLLNINKLVEAYIGLYRDTWKWSDQSSSVFSAWMLSEPNNYGGVEFCGQLTLPNEQWADASCSKTLRFVCGTAKKIQILRINIQSALNLYVSDFNSTILQQLQQKLRNLGLPSNTKLTWRTQPDGQIFHILNKAKP</sequence>
<dbReference type="PANTHER" id="PTHR45784">
    <property type="entry name" value="C-TYPE LECTIN DOMAIN FAMILY 20 MEMBER A-RELATED"/>
    <property type="match status" value="1"/>
</dbReference>
<feature type="domain" description="C-type lectin" evidence="2">
    <location>
        <begin position="27"/>
        <end position="137"/>
    </location>
</feature>
<dbReference type="PROSITE" id="PS50041">
    <property type="entry name" value="C_TYPE_LECTIN_2"/>
    <property type="match status" value="2"/>
</dbReference>
<protein>
    <submittedName>
        <fullName evidence="3">Macrophage mannose receptor 1</fullName>
    </submittedName>
</protein>
<feature type="domain" description="C-type lectin" evidence="2">
    <location>
        <begin position="132"/>
        <end position="241"/>
    </location>
</feature>
<dbReference type="EMBL" id="JACTAM010000007">
    <property type="protein sequence ID" value="KAI2662899.1"/>
    <property type="molecule type" value="Genomic_DNA"/>
</dbReference>
<evidence type="ECO:0000256" key="1">
    <source>
        <dbReference type="ARBA" id="ARBA00023157"/>
    </source>
</evidence>
<dbReference type="Gene3D" id="3.10.100.10">
    <property type="entry name" value="Mannose-Binding Protein A, subunit A"/>
    <property type="match status" value="2"/>
</dbReference>
<keyword evidence="1" id="KW-1015">Disulfide bond</keyword>
<dbReference type="SUPFAM" id="SSF56436">
    <property type="entry name" value="C-type lectin-like"/>
    <property type="match status" value="2"/>
</dbReference>
<comment type="caution">
    <text evidence="3">The sequence shown here is derived from an EMBL/GenBank/DDBJ whole genome shotgun (WGS) entry which is preliminary data.</text>
</comment>
<dbReference type="SMART" id="SM00034">
    <property type="entry name" value="CLECT"/>
    <property type="match status" value="2"/>
</dbReference>
<evidence type="ECO:0000313" key="4">
    <source>
        <dbReference type="Proteomes" id="UP000830375"/>
    </source>
</evidence>
<evidence type="ECO:0000259" key="2">
    <source>
        <dbReference type="PROSITE" id="PS50041"/>
    </source>
</evidence>
<dbReference type="PANTHER" id="PTHR45784:SF3">
    <property type="entry name" value="C-TYPE LECTIN DOMAIN FAMILY 4 MEMBER K-LIKE-RELATED"/>
    <property type="match status" value="1"/>
</dbReference>
<evidence type="ECO:0000313" key="3">
    <source>
        <dbReference type="EMBL" id="KAI2662899.1"/>
    </source>
</evidence>
<accession>A0ABQ8MJ45</accession>
<dbReference type="Pfam" id="PF00059">
    <property type="entry name" value="Lectin_C"/>
    <property type="match status" value="2"/>
</dbReference>
<proteinExistence type="predicted"/>
<dbReference type="InterPro" id="IPR001304">
    <property type="entry name" value="C-type_lectin-like"/>
</dbReference>
<dbReference type="InterPro" id="IPR016187">
    <property type="entry name" value="CTDL_fold"/>
</dbReference>
<dbReference type="InterPro" id="IPR018378">
    <property type="entry name" value="C-type_lectin_CS"/>
</dbReference>
<reference evidence="3 4" key="1">
    <citation type="submission" date="2022-01" db="EMBL/GenBank/DDBJ databases">
        <title>A high-quality chromosome-level genome assembly of rohu carp, Labeo rohita.</title>
        <authorList>
            <person name="Arick M.A. II"/>
            <person name="Hsu C.-Y."/>
            <person name="Magbanua Z."/>
            <person name="Pechanova O."/>
            <person name="Grover C."/>
            <person name="Miller E."/>
            <person name="Thrash A."/>
            <person name="Ezzel L."/>
            <person name="Alam S."/>
            <person name="Benzie J."/>
            <person name="Hamilton M."/>
            <person name="Karsi A."/>
            <person name="Lawrence M.L."/>
            <person name="Peterson D.G."/>
        </authorList>
    </citation>
    <scope>NUCLEOTIDE SEQUENCE [LARGE SCALE GENOMIC DNA]</scope>
    <source>
        <strain evidence="4">BAU-BD-2019</strain>
        <tissue evidence="3">Blood</tissue>
    </source>
</reference>
<name>A0ABQ8MJ45_LABRO</name>
<dbReference type="PROSITE" id="PS00615">
    <property type="entry name" value="C_TYPE_LECTIN_1"/>
    <property type="match status" value="2"/>
</dbReference>